<feature type="compositionally biased region" description="Polar residues" evidence="5">
    <location>
        <begin position="406"/>
        <end position="437"/>
    </location>
</feature>
<feature type="compositionally biased region" description="Polar residues" evidence="5">
    <location>
        <begin position="527"/>
        <end position="544"/>
    </location>
</feature>
<evidence type="ECO:0000259" key="6">
    <source>
        <dbReference type="Pfam" id="PF05920"/>
    </source>
</evidence>
<organism evidence="8 9">
    <name type="scientific">Adineta ricciae</name>
    <name type="common">Rotifer</name>
    <dbReference type="NCBI Taxonomy" id="249248"/>
    <lineage>
        <taxon>Eukaryota</taxon>
        <taxon>Metazoa</taxon>
        <taxon>Spiralia</taxon>
        <taxon>Gnathifera</taxon>
        <taxon>Rotifera</taxon>
        <taxon>Eurotatoria</taxon>
        <taxon>Bdelloidea</taxon>
        <taxon>Adinetida</taxon>
        <taxon>Adinetidae</taxon>
        <taxon>Adineta</taxon>
    </lineage>
</organism>
<feature type="compositionally biased region" description="Low complexity" evidence="5">
    <location>
        <begin position="392"/>
        <end position="405"/>
    </location>
</feature>
<feature type="compositionally biased region" description="Polar residues" evidence="5">
    <location>
        <begin position="20"/>
        <end position="43"/>
    </location>
</feature>
<dbReference type="Gene3D" id="1.10.10.60">
    <property type="entry name" value="Homeodomain-like"/>
    <property type="match status" value="1"/>
</dbReference>
<evidence type="ECO:0000256" key="4">
    <source>
        <dbReference type="ARBA" id="ARBA00023242"/>
    </source>
</evidence>
<dbReference type="SUPFAM" id="SSF46689">
    <property type="entry name" value="Homeodomain-like"/>
    <property type="match status" value="1"/>
</dbReference>
<comment type="similarity">
    <text evidence="1">Belongs to the TALE/MEIS homeobox family.</text>
</comment>
<reference evidence="8" key="1">
    <citation type="submission" date="2021-02" db="EMBL/GenBank/DDBJ databases">
        <authorList>
            <person name="Nowell W R."/>
        </authorList>
    </citation>
    <scope>NUCLEOTIDE SEQUENCE</scope>
</reference>
<feature type="compositionally biased region" description="Pro residues" evidence="5">
    <location>
        <begin position="380"/>
        <end position="391"/>
    </location>
</feature>
<protein>
    <submittedName>
        <fullName evidence="8">Uncharacterized protein</fullName>
    </submittedName>
</protein>
<evidence type="ECO:0000313" key="8">
    <source>
        <dbReference type="EMBL" id="CAF1241507.1"/>
    </source>
</evidence>
<dbReference type="InterPro" id="IPR008422">
    <property type="entry name" value="KN_HD"/>
</dbReference>
<dbReference type="Pfam" id="PF05920">
    <property type="entry name" value="Homeobox_KN"/>
    <property type="match status" value="1"/>
</dbReference>
<feature type="region of interest" description="Disordered" evidence="5">
    <location>
        <begin position="1"/>
        <end position="71"/>
    </location>
</feature>
<proteinExistence type="inferred from homology"/>
<feature type="compositionally biased region" description="Basic residues" evidence="5">
    <location>
        <begin position="441"/>
        <end position="455"/>
    </location>
</feature>
<sequence>MAAQRLLTDTNGPYYGSGNGNFPTTNGPDGSANLYPSSFSNETSPPSVPVPHHLSNVLGPATDSSATTNHANSVNADNQLKQQKDMIYSHPLFPLLALIFEKCELATCTPRDLGGSGDVCSSESFNDDVAEFTKQVMQLNLLIVVEENAIEVHMYIQFATLSYCARAPMSIIQDKEMLTSSQEQIRSASLSYQKQQMKESNKLTCCIIQWCKWEKKLEGIIKMSLAFLFRVKMRKSEEKTSFSSRFTQIETSCQIFFILAHRSYSDVRKCFVCGSTCLYFAARLVLMIDRTRKKCLQKDPNYISTNPELDNVMIQSIQVLRFHLLELEKVHELCDNFTHRYITCLKGKLPMDLVIDERDSNVSSSKSGDDDDQDDDQSSPQPPHGHPPHPPTSSSRSSSYNQHSPDGSTTPSNYNLPHQPKSLRSSMTTASQLTPLVSSHHFGHPSHHHHHHHHQPPLPPPSHFQQQLPPPPSAHPSYSNHLLGPPHPSLLNHLSQPPQHFHPQSAHHSMHNDDTQSTHSSSDTNTPNASQPSMTNLNNPTNSYHLIHDNNSETGDNFDNSVGSGGDNTGGEDDLDDNAKKRQKKRGIFPKVATNIMRAWLFQHLTHPYPSEEQKKQLAQDTGLTILQGKTSHFID</sequence>
<dbReference type="GO" id="GO:0003677">
    <property type="term" value="F:DNA binding"/>
    <property type="evidence" value="ECO:0007669"/>
    <property type="project" value="UniProtKB-KW"/>
</dbReference>
<dbReference type="PANTHER" id="PTHR11850">
    <property type="entry name" value="HOMEOBOX PROTEIN TRANSCRIPTION FACTORS"/>
    <property type="match status" value="1"/>
</dbReference>
<feature type="compositionally biased region" description="Pro residues" evidence="5">
    <location>
        <begin position="456"/>
        <end position="474"/>
    </location>
</feature>
<feature type="compositionally biased region" description="Polar residues" evidence="5">
    <location>
        <begin position="552"/>
        <end position="562"/>
    </location>
</feature>
<evidence type="ECO:0000256" key="5">
    <source>
        <dbReference type="SAM" id="MobiDB-lite"/>
    </source>
</evidence>
<dbReference type="InterPro" id="IPR032453">
    <property type="entry name" value="PKNOX/Meis_N"/>
</dbReference>
<feature type="domain" description="MEIS N-terminal" evidence="7">
    <location>
        <begin position="80"/>
        <end position="154"/>
    </location>
</feature>
<feature type="compositionally biased region" description="Polar residues" evidence="5">
    <location>
        <begin position="62"/>
        <end position="71"/>
    </location>
</feature>
<feature type="compositionally biased region" description="Low complexity" evidence="5">
    <location>
        <begin position="517"/>
        <end position="526"/>
    </location>
</feature>
<evidence type="ECO:0000256" key="3">
    <source>
        <dbReference type="ARBA" id="ARBA00023155"/>
    </source>
</evidence>
<dbReference type="GO" id="GO:0006355">
    <property type="term" value="P:regulation of DNA-templated transcription"/>
    <property type="evidence" value="ECO:0007669"/>
    <property type="project" value="InterPro"/>
</dbReference>
<evidence type="ECO:0000256" key="2">
    <source>
        <dbReference type="ARBA" id="ARBA00023125"/>
    </source>
</evidence>
<evidence type="ECO:0000313" key="9">
    <source>
        <dbReference type="Proteomes" id="UP000663852"/>
    </source>
</evidence>
<feature type="region of interest" description="Disordered" evidence="5">
    <location>
        <begin position="359"/>
        <end position="587"/>
    </location>
</feature>
<accession>A0A814ZBU8</accession>
<dbReference type="CDD" id="cd00086">
    <property type="entry name" value="homeodomain"/>
    <property type="match status" value="1"/>
</dbReference>
<feature type="domain" description="MEIS N-terminal" evidence="7">
    <location>
        <begin position="288"/>
        <end position="352"/>
    </location>
</feature>
<keyword evidence="3" id="KW-0371">Homeobox</keyword>
<dbReference type="OrthoDB" id="10056939at2759"/>
<name>A0A814ZBU8_ADIRI</name>
<dbReference type="AlphaFoldDB" id="A0A814ZBU8"/>
<evidence type="ECO:0000259" key="7">
    <source>
        <dbReference type="Pfam" id="PF16493"/>
    </source>
</evidence>
<keyword evidence="4" id="KW-0539">Nucleus</keyword>
<dbReference type="InterPro" id="IPR009057">
    <property type="entry name" value="Homeodomain-like_sf"/>
</dbReference>
<dbReference type="Proteomes" id="UP000663852">
    <property type="component" value="Unassembled WGS sequence"/>
</dbReference>
<dbReference type="InterPro" id="IPR050224">
    <property type="entry name" value="TALE_homeobox"/>
</dbReference>
<dbReference type="InterPro" id="IPR001356">
    <property type="entry name" value="HD"/>
</dbReference>
<feature type="domain" description="KN homeodomain" evidence="6">
    <location>
        <begin position="600"/>
        <end position="628"/>
    </location>
</feature>
<keyword evidence="2" id="KW-0238">DNA-binding</keyword>
<comment type="caution">
    <text evidence="8">The sequence shown here is derived from an EMBL/GenBank/DDBJ whole genome shotgun (WGS) entry which is preliminary data.</text>
</comment>
<gene>
    <name evidence="8" type="ORF">EDS130_LOCUS27485</name>
</gene>
<dbReference type="Pfam" id="PF16493">
    <property type="entry name" value="Meis_PKNOX_N"/>
    <property type="match status" value="2"/>
</dbReference>
<dbReference type="EMBL" id="CAJNOJ010000173">
    <property type="protein sequence ID" value="CAF1241507.1"/>
    <property type="molecule type" value="Genomic_DNA"/>
</dbReference>
<evidence type="ECO:0000256" key="1">
    <source>
        <dbReference type="ARBA" id="ARBA00009661"/>
    </source>
</evidence>